<accession>A0A0F9M8H2</accession>
<comment type="caution">
    <text evidence="1">The sequence shown here is derived from an EMBL/GenBank/DDBJ whole genome shotgun (WGS) entry which is preliminary data.</text>
</comment>
<name>A0A0F9M8H2_9ZZZZ</name>
<evidence type="ECO:0000313" key="1">
    <source>
        <dbReference type="EMBL" id="KKM72945.1"/>
    </source>
</evidence>
<dbReference type="AlphaFoldDB" id="A0A0F9M8H2"/>
<dbReference type="EMBL" id="LAZR01009381">
    <property type="protein sequence ID" value="KKM72945.1"/>
    <property type="molecule type" value="Genomic_DNA"/>
</dbReference>
<dbReference type="PROSITE" id="PS51257">
    <property type="entry name" value="PROKAR_LIPOPROTEIN"/>
    <property type="match status" value="1"/>
</dbReference>
<reference evidence="1" key="1">
    <citation type="journal article" date="2015" name="Nature">
        <title>Complex archaea that bridge the gap between prokaryotes and eukaryotes.</title>
        <authorList>
            <person name="Spang A."/>
            <person name="Saw J.H."/>
            <person name="Jorgensen S.L."/>
            <person name="Zaremba-Niedzwiedzka K."/>
            <person name="Martijn J."/>
            <person name="Lind A.E."/>
            <person name="van Eijk R."/>
            <person name="Schleper C."/>
            <person name="Guy L."/>
            <person name="Ettema T.J."/>
        </authorList>
    </citation>
    <scope>NUCLEOTIDE SEQUENCE</scope>
</reference>
<sequence>MKRKLLAAAVVAVLVLAGCTSDISDITVPEAPTPGQIAGAWSGNARWDALQGGAPGAVTSGSATAIIFQNGATILGSTWEVPGVFAGTLSGSVDPNGNATGTATVTPTGAGCTASAPWGGKLDGDQLAMTMSYPPGTVLCPAAPIGLTLNLSR</sequence>
<proteinExistence type="predicted"/>
<protein>
    <submittedName>
        <fullName evidence="1">Uncharacterized protein</fullName>
    </submittedName>
</protein>
<gene>
    <name evidence="1" type="ORF">LCGC14_1415410</name>
</gene>
<organism evidence="1">
    <name type="scientific">marine sediment metagenome</name>
    <dbReference type="NCBI Taxonomy" id="412755"/>
    <lineage>
        <taxon>unclassified sequences</taxon>
        <taxon>metagenomes</taxon>
        <taxon>ecological metagenomes</taxon>
    </lineage>
</organism>